<proteinExistence type="predicted"/>
<comment type="caution">
    <text evidence="2">The sequence shown here is derived from an EMBL/GenBank/DDBJ whole genome shotgun (WGS) entry which is preliminary data.</text>
</comment>
<dbReference type="InterPro" id="IPR012925">
    <property type="entry name" value="TipAS_dom"/>
</dbReference>
<evidence type="ECO:0000313" key="3">
    <source>
        <dbReference type="Proteomes" id="UP000234626"/>
    </source>
</evidence>
<dbReference type="AlphaFoldDB" id="A0A2N5ESK2"/>
<evidence type="ECO:0000313" key="2">
    <source>
        <dbReference type="EMBL" id="PLR53082.1"/>
    </source>
</evidence>
<dbReference type="RefSeq" id="WP_101833693.1">
    <property type="nucleotide sequence ID" value="NZ_PJZJ01000019.1"/>
</dbReference>
<dbReference type="OrthoDB" id="9808480at2"/>
<dbReference type="Proteomes" id="UP000234626">
    <property type="component" value="Unassembled WGS sequence"/>
</dbReference>
<name>A0A2N5ESK2_9GAMM</name>
<sequence>MYEKYFTQEELTQLPLSQADEARDTEWRALVKEAEWLLENRTLPQEPAARQLALRWMLALERDTACNPDFLNRLNQMHEQEPEVRAAIGMTPEIEAFITRAFAENKMQLLRRYLNDDEYAFLYENYPKQMSAWPPLIADMRRAMEQGIAPESADARPLAQRWMALFCAYAGNDPQTHAKIRLAMEEQPELSQGTWLDEPLLQWLRQAVAHLNRHA</sequence>
<evidence type="ECO:0000259" key="1">
    <source>
        <dbReference type="Pfam" id="PF07739"/>
    </source>
</evidence>
<feature type="domain" description="TipAS antibiotic-recognition" evidence="1">
    <location>
        <begin position="21"/>
        <end position="103"/>
    </location>
</feature>
<keyword evidence="3" id="KW-1185">Reference proteome</keyword>
<organism evidence="2 3">
    <name type="scientific">Chimaeribacter arupi</name>
    <dbReference type="NCBI Taxonomy" id="2060066"/>
    <lineage>
        <taxon>Bacteria</taxon>
        <taxon>Pseudomonadati</taxon>
        <taxon>Pseudomonadota</taxon>
        <taxon>Gammaproteobacteria</taxon>
        <taxon>Enterobacterales</taxon>
        <taxon>Yersiniaceae</taxon>
        <taxon>Chimaeribacter</taxon>
    </lineage>
</organism>
<protein>
    <recommendedName>
        <fullName evidence="1">TipAS antibiotic-recognition domain-containing protein</fullName>
    </recommendedName>
</protein>
<dbReference type="Pfam" id="PF07739">
    <property type="entry name" value="TipAS"/>
    <property type="match status" value="2"/>
</dbReference>
<dbReference type="EMBL" id="PJZK01000001">
    <property type="protein sequence ID" value="PLR53082.1"/>
    <property type="molecule type" value="Genomic_DNA"/>
</dbReference>
<gene>
    <name evidence="2" type="ORF">CYR34_00290</name>
</gene>
<feature type="domain" description="TipAS antibiotic-recognition" evidence="1">
    <location>
        <begin position="128"/>
        <end position="210"/>
    </location>
</feature>
<reference evidence="2 3" key="1">
    <citation type="submission" date="2017-12" db="EMBL/GenBank/DDBJ databases">
        <title>Characterization of six clinical isolates of Enterochimera gen. nov., a novel genus of the Yersiniaciae family and the three species Enterochimera arupensis sp. nov., Enterochimera coloradensis sp. nov, and Enterochimera californica sp. nov.</title>
        <authorList>
            <person name="Rossi A."/>
            <person name="Fisher M."/>
        </authorList>
    </citation>
    <scope>NUCLEOTIDE SEQUENCE [LARGE SCALE GENOMIC DNA]</scope>
    <source>
        <strain evidence="2 3">2016Iso1</strain>
    </source>
</reference>
<accession>A0A2N5ESK2</accession>